<name>A0A371GK53_MUCPR</name>
<feature type="non-terminal residue" evidence="3">
    <location>
        <position position="1"/>
    </location>
</feature>
<evidence type="ECO:0000256" key="1">
    <source>
        <dbReference type="SAM" id="Phobius"/>
    </source>
</evidence>
<comment type="caution">
    <text evidence="3">The sequence shown here is derived from an EMBL/GenBank/DDBJ whole genome shotgun (WGS) entry which is preliminary data.</text>
</comment>
<dbReference type="Proteomes" id="UP000257109">
    <property type="component" value="Unassembled WGS sequence"/>
</dbReference>
<accession>A0A371GK53</accession>
<keyword evidence="1" id="KW-1133">Transmembrane helix</keyword>
<evidence type="ECO:0000259" key="2">
    <source>
        <dbReference type="Pfam" id="PF07727"/>
    </source>
</evidence>
<evidence type="ECO:0000313" key="3">
    <source>
        <dbReference type="EMBL" id="RDX90896.1"/>
    </source>
</evidence>
<dbReference type="AlphaFoldDB" id="A0A371GK53"/>
<organism evidence="3 4">
    <name type="scientific">Mucuna pruriens</name>
    <name type="common">Velvet bean</name>
    <name type="synonym">Dolichos pruriens</name>
    <dbReference type="NCBI Taxonomy" id="157652"/>
    <lineage>
        <taxon>Eukaryota</taxon>
        <taxon>Viridiplantae</taxon>
        <taxon>Streptophyta</taxon>
        <taxon>Embryophyta</taxon>
        <taxon>Tracheophyta</taxon>
        <taxon>Spermatophyta</taxon>
        <taxon>Magnoliopsida</taxon>
        <taxon>eudicotyledons</taxon>
        <taxon>Gunneridae</taxon>
        <taxon>Pentapetalae</taxon>
        <taxon>rosids</taxon>
        <taxon>fabids</taxon>
        <taxon>Fabales</taxon>
        <taxon>Fabaceae</taxon>
        <taxon>Papilionoideae</taxon>
        <taxon>50 kb inversion clade</taxon>
        <taxon>NPAAA clade</taxon>
        <taxon>indigoferoid/millettioid clade</taxon>
        <taxon>Phaseoleae</taxon>
        <taxon>Mucuna</taxon>
    </lineage>
</organism>
<dbReference type="OrthoDB" id="411615at2759"/>
<sequence length="93" mass="10706">MKSEFDTLQHNATWTLTLFTTWPTTLLAKYNACLVAKGFHQQFGHDYSKTFSPVIKPVTIHLILTLAVTYWSLINNLTLTLPFPMGYLRKKCI</sequence>
<keyword evidence="1" id="KW-0472">Membrane</keyword>
<evidence type="ECO:0000313" key="4">
    <source>
        <dbReference type="Proteomes" id="UP000257109"/>
    </source>
</evidence>
<dbReference type="Pfam" id="PF07727">
    <property type="entry name" value="RVT_2"/>
    <property type="match status" value="1"/>
</dbReference>
<dbReference type="EMBL" id="QJKJ01005257">
    <property type="protein sequence ID" value="RDX90896.1"/>
    <property type="molecule type" value="Genomic_DNA"/>
</dbReference>
<feature type="domain" description="Reverse transcriptase Ty1/copia-type" evidence="2">
    <location>
        <begin position="27"/>
        <end position="80"/>
    </location>
</feature>
<dbReference type="InterPro" id="IPR013103">
    <property type="entry name" value="RVT_2"/>
</dbReference>
<proteinExistence type="predicted"/>
<reference evidence="3" key="1">
    <citation type="submission" date="2018-05" db="EMBL/GenBank/DDBJ databases">
        <title>Draft genome of Mucuna pruriens seed.</title>
        <authorList>
            <person name="Nnadi N.E."/>
            <person name="Vos R."/>
            <person name="Hasami M.H."/>
            <person name="Devisetty U.K."/>
            <person name="Aguiy J.C."/>
        </authorList>
    </citation>
    <scope>NUCLEOTIDE SEQUENCE [LARGE SCALE GENOMIC DNA]</scope>
    <source>
        <strain evidence="3">JCA_2017</strain>
    </source>
</reference>
<feature type="transmembrane region" description="Helical" evidence="1">
    <location>
        <begin position="58"/>
        <end position="81"/>
    </location>
</feature>
<gene>
    <name evidence="3" type="ORF">CR513_27203</name>
</gene>
<keyword evidence="1" id="KW-0812">Transmembrane</keyword>
<protein>
    <recommendedName>
        <fullName evidence="2">Reverse transcriptase Ty1/copia-type domain-containing protein</fullName>
    </recommendedName>
</protein>
<keyword evidence="4" id="KW-1185">Reference proteome</keyword>